<dbReference type="RefSeq" id="WP_144072101.1">
    <property type="nucleotide sequence ID" value="NZ_VJZR01000022.1"/>
</dbReference>
<gene>
    <name evidence="2" type="ORF">FNW17_15280</name>
</gene>
<comment type="caution">
    <text evidence="2">The sequence shown here is derived from an EMBL/GenBank/DDBJ whole genome shotgun (WGS) entry which is preliminary data.</text>
</comment>
<dbReference type="OrthoDB" id="196738at2"/>
<accession>A0A553C641</accession>
<evidence type="ECO:0000313" key="2">
    <source>
        <dbReference type="EMBL" id="TRX16007.1"/>
    </source>
</evidence>
<evidence type="ECO:0000313" key="3">
    <source>
        <dbReference type="Proteomes" id="UP000318585"/>
    </source>
</evidence>
<feature type="domain" description="Haem-binding" evidence="1">
    <location>
        <begin position="13"/>
        <end position="149"/>
    </location>
</feature>
<dbReference type="Pfam" id="PF14376">
    <property type="entry name" value="Haem_bd"/>
    <property type="match status" value="1"/>
</dbReference>
<dbReference type="Proteomes" id="UP000318585">
    <property type="component" value="Unassembled WGS sequence"/>
</dbReference>
<evidence type="ECO:0000259" key="1">
    <source>
        <dbReference type="SMART" id="SM01235"/>
    </source>
</evidence>
<protein>
    <submittedName>
        <fullName evidence="2">Cytochrome C</fullName>
    </submittedName>
</protein>
<proteinExistence type="predicted"/>
<reference evidence="2 3" key="1">
    <citation type="submission" date="2019-07" db="EMBL/GenBank/DDBJ databases">
        <title>Novel species of Flavobacterium.</title>
        <authorList>
            <person name="Liu Q."/>
            <person name="Xin Y.-H."/>
        </authorList>
    </citation>
    <scope>NUCLEOTIDE SEQUENCE [LARGE SCALE GENOMIC DNA]</scope>
    <source>
        <strain evidence="2 3">LB3P56</strain>
    </source>
</reference>
<dbReference type="EMBL" id="VJZR01000022">
    <property type="protein sequence ID" value="TRX16007.1"/>
    <property type="molecule type" value="Genomic_DNA"/>
</dbReference>
<dbReference type="AlphaFoldDB" id="A0A553C641"/>
<keyword evidence="3" id="KW-1185">Reference proteome</keyword>
<dbReference type="SMART" id="SM01235">
    <property type="entry name" value="Haem_bd"/>
    <property type="match status" value="1"/>
</dbReference>
<name>A0A553C641_9FLAO</name>
<dbReference type="InterPro" id="IPR025992">
    <property type="entry name" value="Haem-bd"/>
</dbReference>
<organism evidence="2 3">
    <name type="scientific">Flavobacterium franklandianum</name>
    <dbReference type="NCBI Taxonomy" id="2594430"/>
    <lineage>
        <taxon>Bacteria</taxon>
        <taxon>Pseudomonadati</taxon>
        <taxon>Bacteroidota</taxon>
        <taxon>Flavobacteriia</taxon>
        <taxon>Flavobacteriales</taxon>
        <taxon>Flavobacteriaceae</taxon>
        <taxon>Flavobacterium</taxon>
    </lineage>
</organism>
<sequence length="156" mass="18509">MKIIIKKILFIGLIIFLLMQLFQPVRNISFEQDITVNFTKVFNVPKNVEIILRTSCFDCHSNNTNYPWYSYIQPARFFMESHIKEGKENLNFNEWGNYGSRKQNNKLDRIVKQIKSNEMPLSSYTLIHKKAILTTTHKKEVLHWINKIEDSISLQN</sequence>